<keyword evidence="2" id="KW-0560">Oxidoreductase</keyword>
<accession>A0A0G2EBP3</accession>
<dbReference type="PRINTS" id="PR00080">
    <property type="entry name" value="SDRFAMILY"/>
</dbReference>
<comment type="caution">
    <text evidence="4">The sequence shown here is derived from an EMBL/GenBank/DDBJ whole genome shotgun (WGS) entry which is preliminary data.</text>
</comment>
<dbReference type="InterPro" id="IPR051911">
    <property type="entry name" value="SDR_oxidoreductase"/>
</dbReference>
<sequence>MAPLTWFVTGCTSGFGKHICTELASRGDYVIATARNIERISSHIRQHQNIRCLQLDVNVSKDEIANIVQKAIDFFGQIDVLVNNAGYPLVGPFEDIDERLVHEYMTTAFFGPLNLVNAILPHFRSRRSGTLLYNSSMYSYVPGAPLATYYASAKHALAGFARTLDLEVSQFGIKTLIIDSGYFRSKFLQRVNLDELRQTEIEDYRDWLDTTVTAVTPLVGNEPGDLDKIAKVTVDLVKGEGVAKGRQVPLRVPLGPDAYQLIKQEVDLMQSTLTEWETTINSTAFIA</sequence>
<gene>
    <name evidence="4" type="ORF">UCRPC4_g04427</name>
</gene>
<dbReference type="Gene3D" id="3.40.50.720">
    <property type="entry name" value="NAD(P)-binding Rossmann-like Domain"/>
    <property type="match status" value="1"/>
</dbReference>
<dbReference type="PANTHER" id="PTHR43976">
    <property type="entry name" value="SHORT CHAIN DEHYDROGENASE"/>
    <property type="match status" value="1"/>
</dbReference>
<evidence type="ECO:0000313" key="4">
    <source>
        <dbReference type="EMBL" id="KKY19726.1"/>
    </source>
</evidence>
<dbReference type="CDD" id="cd05374">
    <property type="entry name" value="17beta-HSD-like_SDR_c"/>
    <property type="match status" value="1"/>
</dbReference>
<protein>
    <submittedName>
        <fullName evidence="4">Putative short-chain oxidoreductase</fullName>
    </submittedName>
</protein>
<evidence type="ECO:0000256" key="1">
    <source>
        <dbReference type="ARBA" id="ARBA00006484"/>
    </source>
</evidence>
<dbReference type="Pfam" id="PF00106">
    <property type="entry name" value="adh_short"/>
    <property type="match status" value="1"/>
</dbReference>
<reference evidence="4 5" key="2">
    <citation type="submission" date="2015-05" db="EMBL/GenBank/DDBJ databases">
        <authorList>
            <person name="Morales-Cruz A."/>
            <person name="Amrine K.C."/>
            <person name="Cantu D."/>
        </authorList>
    </citation>
    <scope>NUCLEOTIDE SEQUENCE [LARGE SCALE GENOMIC DNA]</scope>
    <source>
        <strain evidence="4">UCRPC4</strain>
    </source>
</reference>
<organism evidence="4 5">
    <name type="scientific">Phaeomoniella chlamydospora</name>
    <name type="common">Phaeoacremonium chlamydosporum</name>
    <dbReference type="NCBI Taxonomy" id="158046"/>
    <lineage>
        <taxon>Eukaryota</taxon>
        <taxon>Fungi</taxon>
        <taxon>Dikarya</taxon>
        <taxon>Ascomycota</taxon>
        <taxon>Pezizomycotina</taxon>
        <taxon>Eurotiomycetes</taxon>
        <taxon>Chaetothyriomycetidae</taxon>
        <taxon>Phaeomoniellales</taxon>
        <taxon>Phaeomoniellaceae</taxon>
        <taxon>Phaeomoniella</taxon>
    </lineage>
</organism>
<dbReference type="InterPro" id="IPR036291">
    <property type="entry name" value="NAD(P)-bd_dom_sf"/>
</dbReference>
<evidence type="ECO:0000256" key="2">
    <source>
        <dbReference type="ARBA" id="ARBA00023002"/>
    </source>
</evidence>
<evidence type="ECO:0000256" key="3">
    <source>
        <dbReference type="RuleBase" id="RU000363"/>
    </source>
</evidence>
<proteinExistence type="inferred from homology"/>
<dbReference type="SUPFAM" id="SSF51735">
    <property type="entry name" value="NAD(P)-binding Rossmann-fold domains"/>
    <property type="match status" value="1"/>
</dbReference>
<dbReference type="PANTHER" id="PTHR43976:SF16">
    <property type="entry name" value="SHORT-CHAIN DEHYDROGENASE_REDUCTASE FAMILY PROTEIN"/>
    <property type="match status" value="1"/>
</dbReference>
<dbReference type="InterPro" id="IPR002347">
    <property type="entry name" value="SDR_fam"/>
</dbReference>
<name>A0A0G2EBP3_PHACM</name>
<dbReference type="GO" id="GO:0016491">
    <property type="term" value="F:oxidoreductase activity"/>
    <property type="evidence" value="ECO:0007669"/>
    <property type="project" value="UniProtKB-KW"/>
</dbReference>
<dbReference type="PRINTS" id="PR00081">
    <property type="entry name" value="GDHRDH"/>
</dbReference>
<dbReference type="AlphaFoldDB" id="A0A0G2EBP3"/>
<reference evidence="4 5" key="1">
    <citation type="submission" date="2015-05" db="EMBL/GenBank/DDBJ databases">
        <title>Distinctive expansion of gene families associated with plant cell wall degradation and secondary metabolism in the genomes of grapevine trunk pathogens.</title>
        <authorList>
            <person name="Lawrence D.P."/>
            <person name="Travadon R."/>
            <person name="Rolshausen P.E."/>
            <person name="Baumgartner K."/>
        </authorList>
    </citation>
    <scope>NUCLEOTIDE SEQUENCE [LARGE SCALE GENOMIC DNA]</scope>
    <source>
        <strain evidence="4">UCRPC4</strain>
    </source>
</reference>
<dbReference type="Proteomes" id="UP000053317">
    <property type="component" value="Unassembled WGS sequence"/>
</dbReference>
<dbReference type="EMBL" id="LCWF01000106">
    <property type="protein sequence ID" value="KKY19726.1"/>
    <property type="molecule type" value="Genomic_DNA"/>
</dbReference>
<comment type="similarity">
    <text evidence="1 3">Belongs to the short-chain dehydrogenases/reductases (SDR) family.</text>
</comment>
<evidence type="ECO:0000313" key="5">
    <source>
        <dbReference type="Proteomes" id="UP000053317"/>
    </source>
</evidence>
<keyword evidence="5" id="KW-1185">Reference proteome</keyword>
<dbReference type="OrthoDB" id="1274115at2759"/>